<organism evidence="1 2">
    <name type="scientific">Glossina morsitans morsitans</name>
    <name type="common">Savannah tsetse fly</name>
    <dbReference type="NCBI Taxonomy" id="37546"/>
    <lineage>
        <taxon>Eukaryota</taxon>
        <taxon>Metazoa</taxon>
        <taxon>Ecdysozoa</taxon>
        <taxon>Arthropoda</taxon>
        <taxon>Hexapoda</taxon>
        <taxon>Insecta</taxon>
        <taxon>Pterygota</taxon>
        <taxon>Neoptera</taxon>
        <taxon>Endopterygota</taxon>
        <taxon>Diptera</taxon>
        <taxon>Brachycera</taxon>
        <taxon>Muscomorpha</taxon>
        <taxon>Hippoboscoidea</taxon>
        <taxon>Glossinidae</taxon>
        <taxon>Glossina</taxon>
    </lineage>
</organism>
<dbReference type="Proteomes" id="UP000092444">
    <property type="component" value="Unassembled WGS sequence"/>
</dbReference>
<proteinExistence type="predicted"/>
<evidence type="ECO:0000313" key="2">
    <source>
        <dbReference type="Proteomes" id="UP000092444"/>
    </source>
</evidence>
<reference evidence="1" key="1">
    <citation type="submission" date="2025-05" db="UniProtKB">
        <authorList>
            <consortium name="EnsemblMetazoa"/>
        </authorList>
    </citation>
    <scope>IDENTIFICATION</scope>
    <source>
        <strain evidence="1">Yale</strain>
    </source>
</reference>
<name>A0ABK9NGC9_GLOMM</name>
<evidence type="ECO:0000313" key="1">
    <source>
        <dbReference type="EnsemblMetazoa" id="GMOY014245.P1405"/>
    </source>
</evidence>
<protein>
    <recommendedName>
        <fullName evidence="3">Histone-lysine N-methyltransferase SETMAR</fullName>
    </recommendedName>
</protein>
<dbReference type="EnsemblMetazoa" id="GMOY014245.R1405">
    <property type="protein sequence ID" value="GMOY014245.P1405"/>
    <property type="gene ID" value="GMOY014245"/>
</dbReference>
<sequence length="64" mass="7506">MLLHDKAQPHVARAVKATLLHKATRVRNSSAPSCFRCFRCFRCFKILKPRENMSMSRSLPNQYR</sequence>
<accession>A0ABK9NGC9</accession>
<dbReference type="EMBL" id="CCAG010009233">
    <property type="status" value="NOT_ANNOTATED_CDS"/>
    <property type="molecule type" value="Genomic_DNA"/>
</dbReference>
<keyword evidence="2" id="KW-1185">Reference proteome</keyword>
<evidence type="ECO:0008006" key="3">
    <source>
        <dbReference type="Google" id="ProtNLM"/>
    </source>
</evidence>